<organism evidence="3 4">
    <name type="scientific">Paenibacillus sediminis</name>
    <dbReference type="NCBI Taxonomy" id="664909"/>
    <lineage>
        <taxon>Bacteria</taxon>
        <taxon>Bacillati</taxon>
        <taxon>Bacillota</taxon>
        <taxon>Bacilli</taxon>
        <taxon>Bacillales</taxon>
        <taxon>Paenibacillaceae</taxon>
        <taxon>Paenibacillus</taxon>
    </lineage>
</organism>
<evidence type="ECO:0000313" key="3">
    <source>
        <dbReference type="EMBL" id="MBP1938338.1"/>
    </source>
</evidence>
<name>A0ABS4H730_9BACL</name>
<reference evidence="3 4" key="1">
    <citation type="submission" date="2021-03" db="EMBL/GenBank/DDBJ databases">
        <title>Genomic Encyclopedia of Type Strains, Phase IV (KMG-IV): sequencing the most valuable type-strain genomes for metagenomic binning, comparative biology and taxonomic classification.</title>
        <authorList>
            <person name="Goeker M."/>
        </authorList>
    </citation>
    <scope>NUCLEOTIDE SEQUENCE [LARGE SCALE GENOMIC DNA]</scope>
    <source>
        <strain evidence="3 4">DSM 23491</strain>
    </source>
</reference>
<dbReference type="InterPro" id="IPR036779">
    <property type="entry name" value="LysM_dom_sf"/>
</dbReference>
<feature type="domain" description="LysM" evidence="2">
    <location>
        <begin position="2"/>
        <end position="47"/>
    </location>
</feature>
<feature type="compositionally biased region" description="Polar residues" evidence="1">
    <location>
        <begin position="423"/>
        <end position="450"/>
    </location>
</feature>
<dbReference type="InterPro" id="IPR018392">
    <property type="entry name" value="LysM"/>
</dbReference>
<dbReference type="PANTHER" id="PTHR33734">
    <property type="entry name" value="LYSM DOMAIN-CONTAINING GPI-ANCHORED PROTEIN 2"/>
    <property type="match status" value="1"/>
</dbReference>
<dbReference type="RefSeq" id="WP_209852656.1">
    <property type="nucleotide sequence ID" value="NZ_CBCRVE010000013.1"/>
</dbReference>
<dbReference type="EMBL" id="JAGGKP010000013">
    <property type="protein sequence ID" value="MBP1938338.1"/>
    <property type="molecule type" value="Genomic_DNA"/>
</dbReference>
<protein>
    <submittedName>
        <fullName evidence="3">Morphogenetic protein associated with SpoVID</fullName>
    </submittedName>
</protein>
<dbReference type="Gene3D" id="3.10.350.10">
    <property type="entry name" value="LysM domain"/>
    <property type="match status" value="2"/>
</dbReference>
<dbReference type="PANTHER" id="PTHR33734:SF34">
    <property type="entry name" value="SPOIVD-ASSOCIATED FACTOR A"/>
    <property type="match status" value="1"/>
</dbReference>
<accession>A0ABS4H730</accession>
<dbReference type="Pfam" id="PF01476">
    <property type="entry name" value="LysM"/>
    <property type="match status" value="2"/>
</dbReference>
<evidence type="ECO:0000259" key="2">
    <source>
        <dbReference type="PROSITE" id="PS51782"/>
    </source>
</evidence>
<dbReference type="SMART" id="SM00257">
    <property type="entry name" value="LysM"/>
    <property type="match status" value="2"/>
</dbReference>
<feature type="region of interest" description="Disordered" evidence="1">
    <location>
        <begin position="416"/>
        <end position="486"/>
    </location>
</feature>
<evidence type="ECO:0000313" key="4">
    <source>
        <dbReference type="Proteomes" id="UP001519273"/>
    </source>
</evidence>
<comment type="caution">
    <text evidence="3">The sequence shown here is derived from an EMBL/GenBank/DDBJ whole genome shotgun (WGS) entry which is preliminary data.</text>
</comment>
<feature type="domain" description="LysM" evidence="2">
    <location>
        <begin position="62"/>
        <end position="107"/>
    </location>
</feature>
<dbReference type="Proteomes" id="UP001519273">
    <property type="component" value="Unassembled WGS sequence"/>
</dbReference>
<feature type="compositionally biased region" description="Low complexity" evidence="1">
    <location>
        <begin position="451"/>
        <end position="464"/>
    </location>
</feature>
<sequence>MKIHIVKKGDTLFKLSQKYQVPLQKLIDINPQISNPDQLSIGMKVKIPSEAVAVANHYSIIHKHVVKQGDTLWKLSKAWGVSLKDMINANPQLKNPNALLDGEVVNIPNVHHSQSTMNVDDNVHGYSQDQVQTGKKYTGPKEEMTKPIEPMTELQLPNLPNVQAPMKPIFPEIEFYKETTNVYVLPVETKTEPTFVKEEPSHDLFAQYSAPAHEVISPYKYENIENIENISNVNMPKEHMSYPGAPSMMSYPCPPSYPVQHIMANEPNVPYEHNPYYNVAHVYESGEYTSHPGKADHVYEGSSDYPFGVNPSYYGASNHGVPNIYGGTHDMHMHGYGAVPYAGAENVPYEMHYAHVATHYGMPQPSLMMPQYAANQPMSYIPYGVQDDCGCGGREQGPIQVQNAFVETVAEDPSRYIDGTGAEASTQSVSEAQTEPVSEQEKQVNILNTIKNKNAKSSSPSSRNKTQKKDRRSKTKTGRHNPWLKN</sequence>
<evidence type="ECO:0000256" key="1">
    <source>
        <dbReference type="SAM" id="MobiDB-lite"/>
    </source>
</evidence>
<gene>
    <name evidence="3" type="ORF">J2Z20_003258</name>
</gene>
<proteinExistence type="predicted"/>
<dbReference type="SUPFAM" id="SSF54106">
    <property type="entry name" value="LysM domain"/>
    <property type="match status" value="2"/>
</dbReference>
<feature type="compositionally biased region" description="Basic residues" evidence="1">
    <location>
        <begin position="465"/>
        <end position="479"/>
    </location>
</feature>
<dbReference type="PROSITE" id="PS51782">
    <property type="entry name" value="LYSM"/>
    <property type="match status" value="2"/>
</dbReference>
<keyword evidence="4" id="KW-1185">Reference proteome</keyword>
<dbReference type="CDD" id="cd00118">
    <property type="entry name" value="LysM"/>
    <property type="match status" value="2"/>
</dbReference>